<protein>
    <submittedName>
        <fullName evidence="1">Enoyl-CoA hydratase/isomerase family protein</fullName>
    </submittedName>
</protein>
<gene>
    <name evidence="1" type="ORF">HH800_08900</name>
</gene>
<dbReference type="PANTHER" id="PTHR11941:SF54">
    <property type="entry name" value="ENOYL-COA HYDRATASE, MITOCHONDRIAL"/>
    <property type="match status" value="1"/>
</dbReference>
<sequence length="333" mass="35677">MTDHLAAETFGPLGDRPIMWVDCATASAEGTARRYRQDMRAIVVGVDLVGACPSLDPAFFDMLLTTVEAPPSPWVGVAVSRMNDRRRAIEARVAKAPMAAGIAMDVARACDHLPFDLGITVESLGYSTLLAGGEFRTWRHGRGRPSAIVDEVDRPQVRVEREDDHVTITLARPDTRNAMRAPMRDALHEALCAVLDDPSRPGMTLRGEGDCFSTGGDLAEFGIADDMAKAHAIRTLRSCAARLHALGARARVELHGACIGSGIEIAAAATYRSARPGTFFLLPELDMGLIPGAGGTVSLARAIGRHRASYMLLSGRRIGLAEAVQWGLVEEVA</sequence>
<dbReference type="InterPro" id="IPR029045">
    <property type="entry name" value="ClpP/crotonase-like_dom_sf"/>
</dbReference>
<proteinExistence type="predicted"/>
<dbReference type="Pfam" id="PF00378">
    <property type="entry name" value="ECH_1"/>
    <property type="match status" value="1"/>
</dbReference>
<dbReference type="Gene3D" id="3.90.226.10">
    <property type="entry name" value="2-enoyl-CoA Hydratase, Chain A, domain 1"/>
    <property type="match status" value="1"/>
</dbReference>
<organism evidence="1 2">
    <name type="scientific">Sphingobium yanoikuyae</name>
    <name type="common">Sphingomonas yanoikuyae</name>
    <dbReference type="NCBI Taxonomy" id="13690"/>
    <lineage>
        <taxon>Bacteria</taxon>
        <taxon>Pseudomonadati</taxon>
        <taxon>Pseudomonadota</taxon>
        <taxon>Alphaproteobacteria</taxon>
        <taxon>Sphingomonadales</taxon>
        <taxon>Sphingomonadaceae</taxon>
        <taxon>Sphingobium</taxon>
    </lineage>
</organism>
<dbReference type="GO" id="GO:0016853">
    <property type="term" value="F:isomerase activity"/>
    <property type="evidence" value="ECO:0007669"/>
    <property type="project" value="UniProtKB-KW"/>
</dbReference>
<dbReference type="AlphaFoldDB" id="A0A6M4G5U6"/>
<dbReference type="SUPFAM" id="SSF52096">
    <property type="entry name" value="ClpP/crotonase"/>
    <property type="match status" value="1"/>
</dbReference>
<dbReference type="RefSeq" id="WP_169860789.1">
    <property type="nucleotide sequence ID" value="NZ_CP053021.1"/>
</dbReference>
<evidence type="ECO:0000313" key="1">
    <source>
        <dbReference type="EMBL" id="QJR02290.1"/>
    </source>
</evidence>
<keyword evidence="1" id="KW-0413">Isomerase</keyword>
<dbReference type="Proteomes" id="UP000502611">
    <property type="component" value="Chromosome"/>
</dbReference>
<name>A0A6M4G5U6_SPHYA</name>
<dbReference type="PANTHER" id="PTHR11941">
    <property type="entry name" value="ENOYL-COA HYDRATASE-RELATED"/>
    <property type="match status" value="1"/>
</dbReference>
<dbReference type="CDD" id="cd06558">
    <property type="entry name" value="crotonase-like"/>
    <property type="match status" value="1"/>
</dbReference>
<accession>A0A6M4G5U6</accession>
<dbReference type="InterPro" id="IPR001753">
    <property type="entry name" value="Enoyl-CoA_hydra/iso"/>
</dbReference>
<evidence type="ECO:0000313" key="2">
    <source>
        <dbReference type="Proteomes" id="UP000502611"/>
    </source>
</evidence>
<dbReference type="GO" id="GO:0006635">
    <property type="term" value="P:fatty acid beta-oxidation"/>
    <property type="evidence" value="ECO:0007669"/>
    <property type="project" value="TreeGrafter"/>
</dbReference>
<dbReference type="EMBL" id="CP053021">
    <property type="protein sequence ID" value="QJR02290.1"/>
    <property type="molecule type" value="Genomic_DNA"/>
</dbReference>
<reference evidence="1 2" key="1">
    <citation type="submission" date="2020-04" db="EMBL/GenBank/DDBJ databases">
        <title>The Whole Genome Analysis of High salt-tolerant Sphingobium yanoikuyae YC-XJ2 with Aryl organophosphorus flame retardants (aryl-OPFRs)-degrading capacity and characteristics of Related phosphotriesterase.</title>
        <authorList>
            <person name="Li X."/>
        </authorList>
    </citation>
    <scope>NUCLEOTIDE SEQUENCE [LARGE SCALE GENOMIC DNA]</scope>
    <source>
        <strain evidence="1 2">YC-XJ2</strain>
    </source>
</reference>